<comment type="similarity">
    <text evidence="1">Belongs to the UDP-glycosyltransferase family.</text>
</comment>
<evidence type="ECO:0000256" key="6">
    <source>
        <dbReference type="ARBA" id="ARBA00047475"/>
    </source>
</evidence>
<protein>
    <recommendedName>
        <fullName evidence="2">glucuronosyltransferase</fullName>
        <ecNumber evidence="2">2.4.1.17</ecNumber>
    </recommendedName>
</protein>
<keyword evidence="5" id="KW-0732">Signal</keyword>
<evidence type="ECO:0000256" key="5">
    <source>
        <dbReference type="ARBA" id="ARBA00022729"/>
    </source>
</evidence>
<evidence type="ECO:0000256" key="3">
    <source>
        <dbReference type="ARBA" id="ARBA00022676"/>
    </source>
</evidence>
<evidence type="ECO:0000256" key="4">
    <source>
        <dbReference type="ARBA" id="ARBA00022679"/>
    </source>
</evidence>
<name>A0A016TW17_9BILA</name>
<keyword evidence="8" id="KW-1185">Reference proteome</keyword>
<dbReference type="PANTHER" id="PTHR48043:SF23">
    <property type="entry name" value="UDP-GLUCURONOSYLTRANSFERASE"/>
    <property type="match status" value="1"/>
</dbReference>
<dbReference type="SUPFAM" id="SSF53756">
    <property type="entry name" value="UDP-Glycosyltransferase/glycogen phosphorylase"/>
    <property type="match status" value="1"/>
</dbReference>
<keyword evidence="3" id="KW-0328">Glycosyltransferase</keyword>
<evidence type="ECO:0000256" key="2">
    <source>
        <dbReference type="ARBA" id="ARBA00012544"/>
    </source>
</evidence>
<evidence type="ECO:0000256" key="1">
    <source>
        <dbReference type="ARBA" id="ARBA00009995"/>
    </source>
</evidence>
<evidence type="ECO:0000313" key="8">
    <source>
        <dbReference type="Proteomes" id="UP000024635"/>
    </source>
</evidence>
<dbReference type="Gene3D" id="3.40.50.2000">
    <property type="entry name" value="Glycogen Phosphorylase B"/>
    <property type="match status" value="1"/>
</dbReference>
<comment type="catalytic activity">
    <reaction evidence="6">
        <text>glucuronate acceptor + UDP-alpha-D-glucuronate = acceptor beta-D-glucuronoside + UDP + H(+)</text>
        <dbReference type="Rhea" id="RHEA:21032"/>
        <dbReference type="ChEBI" id="CHEBI:15378"/>
        <dbReference type="ChEBI" id="CHEBI:58052"/>
        <dbReference type="ChEBI" id="CHEBI:58223"/>
        <dbReference type="ChEBI" id="CHEBI:132367"/>
        <dbReference type="ChEBI" id="CHEBI:132368"/>
        <dbReference type="EC" id="2.4.1.17"/>
    </reaction>
</comment>
<dbReference type="EC" id="2.4.1.17" evidence="2"/>
<dbReference type="InterPro" id="IPR050271">
    <property type="entry name" value="UDP-glycosyltransferase"/>
</dbReference>
<dbReference type="STRING" id="53326.A0A016TW17"/>
<organism evidence="7 8">
    <name type="scientific">Ancylostoma ceylanicum</name>
    <dbReference type="NCBI Taxonomy" id="53326"/>
    <lineage>
        <taxon>Eukaryota</taxon>
        <taxon>Metazoa</taxon>
        <taxon>Ecdysozoa</taxon>
        <taxon>Nematoda</taxon>
        <taxon>Chromadorea</taxon>
        <taxon>Rhabditida</taxon>
        <taxon>Rhabditina</taxon>
        <taxon>Rhabditomorpha</taxon>
        <taxon>Strongyloidea</taxon>
        <taxon>Ancylostomatidae</taxon>
        <taxon>Ancylostomatinae</taxon>
        <taxon>Ancylostoma</taxon>
    </lineage>
</organism>
<keyword evidence="4" id="KW-0808">Transferase</keyword>
<dbReference type="InterPro" id="IPR002213">
    <property type="entry name" value="UDP_glucos_trans"/>
</dbReference>
<sequence length="385" mass="44411">MSCFRIRASALWESPPCAGVCFKWSDYDIMYEETLRYCKDLLEDEDMIKALNESKFELAYVESFDTCAPGIFQILGIKSMVMVSAFGMLPRMYEIMGMLHLPSFMPESYTPFSDNMTFLERLTNFRVHLKMMLHMRHWDGVFWEVFNVKYPGFPAIQEIYNEKACLIMANVNEFAETPRPKTNMIVYVGGSTLYDSKALSKHWDKVLNERSATVLFSLGTIALSKDMPAWLKNDIIETFASFPNVTFIWKYEDDDTSLFAGHKNIHPVKWVPQYDLLGKTQRSATMNYHSILTFIELNVAYVAYVAYVELTLVHCGRSSQPCHFSLSCAVRVHVLPICFHRGSIHRRGGLPVGRFTVRGYQCKTRTVQRLSFILATWPAHAFFLL</sequence>
<comment type="caution">
    <text evidence="7">The sequence shown here is derived from an EMBL/GenBank/DDBJ whole genome shotgun (WGS) entry which is preliminary data.</text>
</comment>
<dbReference type="GO" id="GO:0015020">
    <property type="term" value="F:glucuronosyltransferase activity"/>
    <property type="evidence" value="ECO:0007669"/>
    <property type="project" value="UniProtKB-EC"/>
</dbReference>
<gene>
    <name evidence="7" type="primary">Acey_s0072.g644</name>
    <name evidence="7" type="ORF">Y032_0072g644</name>
</gene>
<reference evidence="8" key="1">
    <citation type="journal article" date="2015" name="Nat. Genet.">
        <title>The genome and transcriptome of the zoonotic hookworm Ancylostoma ceylanicum identify infection-specific gene families.</title>
        <authorList>
            <person name="Schwarz E.M."/>
            <person name="Hu Y."/>
            <person name="Antoshechkin I."/>
            <person name="Miller M.M."/>
            <person name="Sternberg P.W."/>
            <person name="Aroian R.V."/>
        </authorList>
    </citation>
    <scope>NUCLEOTIDE SEQUENCE</scope>
    <source>
        <strain evidence="8">HY135</strain>
    </source>
</reference>
<dbReference type="Proteomes" id="UP000024635">
    <property type="component" value="Unassembled WGS sequence"/>
</dbReference>
<dbReference type="Pfam" id="PF00201">
    <property type="entry name" value="UDPGT"/>
    <property type="match status" value="1"/>
</dbReference>
<dbReference type="EMBL" id="JARK01001408">
    <property type="protein sequence ID" value="EYC07005.1"/>
    <property type="molecule type" value="Genomic_DNA"/>
</dbReference>
<evidence type="ECO:0000313" key="7">
    <source>
        <dbReference type="EMBL" id="EYC07005.1"/>
    </source>
</evidence>
<dbReference type="OrthoDB" id="5845678at2759"/>
<dbReference type="PANTHER" id="PTHR48043">
    <property type="entry name" value="EG:EG0003.4 PROTEIN-RELATED"/>
    <property type="match status" value="1"/>
</dbReference>
<accession>A0A016TW17</accession>
<proteinExistence type="inferred from homology"/>
<dbReference type="AlphaFoldDB" id="A0A016TW17"/>